<reference evidence="2" key="1">
    <citation type="submission" date="2013-09" db="EMBL/GenBank/DDBJ databases">
        <title>Corchorus olitorius genome sequencing.</title>
        <authorList>
            <person name="Alam M."/>
            <person name="Haque M.S."/>
            <person name="Islam M.S."/>
            <person name="Emdad E.M."/>
            <person name="Islam M.M."/>
            <person name="Ahmed B."/>
            <person name="Halim A."/>
            <person name="Hossen Q.M.M."/>
            <person name="Hossain M.Z."/>
            <person name="Ahmed R."/>
            <person name="Khan M.M."/>
            <person name="Islam R."/>
            <person name="Rashid M.M."/>
            <person name="Khan S.A."/>
            <person name="Rahman M.S."/>
            <person name="Alam M."/>
            <person name="Yahiya A.S."/>
            <person name="Khan M.S."/>
            <person name="Azam M.S."/>
            <person name="Haque T."/>
            <person name="Lashkar M.Z.H."/>
            <person name="Akhand A.I."/>
            <person name="Morshed G."/>
            <person name="Roy S."/>
            <person name="Uddin K.S."/>
            <person name="Rabeya T."/>
            <person name="Hossain A.S."/>
            <person name="Chowdhury A."/>
            <person name="Snigdha A.R."/>
            <person name="Mortoza M.S."/>
            <person name="Matin S.A."/>
            <person name="Hoque S.M.E."/>
            <person name="Islam M.K."/>
            <person name="Roy D.K."/>
            <person name="Haider R."/>
            <person name="Moosa M.M."/>
            <person name="Elias S.M."/>
            <person name="Hasan A.M."/>
            <person name="Jahan S."/>
            <person name="Shafiuddin M."/>
            <person name="Mahmood N."/>
            <person name="Shommy N.S."/>
        </authorList>
    </citation>
    <scope>NUCLEOTIDE SEQUENCE [LARGE SCALE GENOMIC DNA]</scope>
    <source>
        <strain evidence="2">cv. O-4</strain>
    </source>
</reference>
<accession>A0A1R3L0N1</accession>
<comment type="caution">
    <text evidence="1">The sequence shown here is derived from an EMBL/GenBank/DDBJ whole genome shotgun (WGS) entry which is preliminary data.</text>
</comment>
<gene>
    <name evidence="1" type="ORF">COLO4_02636</name>
</gene>
<name>A0A1R3L0N1_9ROSI</name>
<dbReference type="EMBL" id="AWUE01005729">
    <property type="protein sequence ID" value="OMP12884.1"/>
    <property type="molecule type" value="Genomic_DNA"/>
</dbReference>
<dbReference type="AlphaFoldDB" id="A0A1R3L0N1"/>
<evidence type="ECO:0000313" key="2">
    <source>
        <dbReference type="Proteomes" id="UP000187203"/>
    </source>
</evidence>
<sequence>MPVRLGARHPARAHGTTAARTVVHDHGLPRMPGQRNAQRAGHDVHVAARRKGHDQRERLGRKCARLHCRCSRCRSQRRERYRRADKASAARFRPPYDPVRIGLHQGMCNGSHGRVHGRCRCRYPVGARELHPGPAFLHQRLQVAAARPAGAQLARRVAEAGDGDPARKQRIAPSAAHAQGVQRFDLRLRRVLVDHGHATHAARFGMAQRLLEKAVVATIHAGLD</sequence>
<protein>
    <submittedName>
        <fullName evidence="1">Uncharacterized protein</fullName>
    </submittedName>
</protein>
<dbReference type="Proteomes" id="UP000187203">
    <property type="component" value="Unassembled WGS sequence"/>
</dbReference>
<evidence type="ECO:0000313" key="1">
    <source>
        <dbReference type="EMBL" id="OMP12884.1"/>
    </source>
</evidence>
<proteinExistence type="predicted"/>
<keyword evidence="2" id="KW-1185">Reference proteome</keyword>
<organism evidence="1 2">
    <name type="scientific">Corchorus olitorius</name>
    <dbReference type="NCBI Taxonomy" id="93759"/>
    <lineage>
        <taxon>Eukaryota</taxon>
        <taxon>Viridiplantae</taxon>
        <taxon>Streptophyta</taxon>
        <taxon>Embryophyta</taxon>
        <taxon>Tracheophyta</taxon>
        <taxon>Spermatophyta</taxon>
        <taxon>Magnoliopsida</taxon>
        <taxon>eudicotyledons</taxon>
        <taxon>Gunneridae</taxon>
        <taxon>Pentapetalae</taxon>
        <taxon>rosids</taxon>
        <taxon>malvids</taxon>
        <taxon>Malvales</taxon>
        <taxon>Malvaceae</taxon>
        <taxon>Grewioideae</taxon>
        <taxon>Apeibeae</taxon>
        <taxon>Corchorus</taxon>
    </lineage>
</organism>